<dbReference type="Pfam" id="PF13635">
    <property type="entry name" value="DUF4143"/>
    <property type="match status" value="1"/>
</dbReference>
<feature type="domain" description="AAA" evidence="1">
    <location>
        <begin position="21"/>
        <end position="128"/>
    </location>
</feature>
<feature type="domain" description="DUF4143" evidence="2">
    <location>
        <begin position="207"/>
        <end position="368"/>
    </location>
</feature>
<dbReference type="PANTHER" id="PTHR43566">
    <property type="entry name" value="CONSERVED PROTEIN"/>
    <property type="match status" value="1"/>
</dbReference>
<gene>
    <name evidence="4" type="ORF">C2L80_03050</name>
    <name evidence="3" type="ORF">K8V16_04155</name>
</gene>
<reference evidence="3" key="3">
    <citation type="submission" date="2021-09" db="EMBL/GenBank/DDBJ databases">
        <authorList>
            <person name="Gilroy R."/>
        </authorList>
    </citation>
    <scope>NUCLEOTIDE SEQUENCE</scope>
    <source>
        <strain evidence="3">USAMLcec12-2067</strain>
    </source>
</reference>
<keyword evidence="4" id="KW-0067">ATP-binding</keyword>
<protein>
    <submittedName>
        <fullName evidence="4">ATP-binding protein</fullName>
    </submittedName>
    <submittedName>
        <fullName evidence="3">DUF4143 domain-containing protein</fullName>
    </submittedName>
</protein>
<evidence type="ECO:0000313" key="5">
    <source>
        <dbReference type="Proteomes" id="UP000236488"/>
    </source>
</evidence>
<dbReference type="EMBL" id="PPEL01000008">
    <property type="protein sequence ID" value="PNV66114.1"/>
    <property type="molecule type" value="Genomic_DNA"/>
</dbReference>
<sequence>MHYLPRLIDAKLAQYIRAFGAVSLRGPKWCGKTTTCLQQAGSAYYLTERNTQELARINPENLFSGNPPILLDEWQRVPELWDAVRSDVDRVQEKGRFLLTGSTTPKHVHHSGTGRIARLKMKSMTLSESGESSAQISLSSLFSESDISGAQEEPSLESLINLICRGGWPASIGSPLEATLLVPREYVAAVCDPDAADMEGEDAIRFNAQKMRALLHAFGRTTAQLVNKSTLLKDFSRGGEHADGKAETIRSRNTLDAYIDYLERSYVIEEQPAWNPALRSPLRLRISPKWHLIDPSLAVAAMGATPEMLKKDVKTLGFLFESLCYRDLSVYAACMDAQVYHYRDNSDLEVDAIVERTDQSWGAFEVKLGAAQVDDAAATLNRLERKMALAGQTAPSCKCVIVGQGRFAYRRPDGVAVVPITMLGA</sequence>
<dbReference type="RefSeq" id="WP_087196693.1">
    <property type="nucleotide sequence ID" value="NZ_PPEL01000008.1"/>
</dbReference>
<dbReference type="InterPro" id="IPR041682">
    <property type="entry name" value="AAA_14"/>
</dbReference>
<organism evidence="4 5">
    <name type="scientific">Rubneribacter badeniensis</name>
    <dbReference type="NCBI Taxonomy" id="2070688"/>
    <lineage>
        <taxon>Bacteria</taxon>
        <taxon>Bacillati</taxon>
        <taxon>Actinomycetota</taxon>
        <taxon>Coriobacteriia</taxon>
        <taxon>Eggerthellales</taxon>
        <taxon>Eggerthellaceae</taxon>
        <taxon>Rubneribacter</taxon>
    </lineage>
</organism>
<keyword evidence="5" id="KW-1185">Reference proteome</keyword>
<evidence type="ECO:0000313" key="4">
    <source>
        <dbReference type="EMBL" id="PNV66114.1"/>
    </source>
</evidence>
<dbReference type="InterPro" id="IPR025420">
    <property type="entry name" value="DUF4143"/>
</dbReference>
<proteinExistence type="predicted"/>
<evidence type="ECO:0000259" key="1">
    <source>
        <dbReference type="Pfam" id="PF13173"/>
    </source>
</evidence>
<dbReference type="GO" id="GO:0005524">
    <property type="term" value="F:ATP binding"/>
    <property type="evidence" value="ECO:0007669"/>
    <property type="project" value="UniProtKB-KW"/>
</dbReference>
<accession>A0A2K2U754</accession>
<dbReference type="AlphaFoldDB" id="A0A2K2U754"/>
<evidence type="ECO:0000313" key="3">
    <source>
        <dbReference type="EMBL" id="HJH42970.1"/>
    </source>
</evidence>
<name>A0A2K2U754_9ACTN</name>
<dbReference type="Proteomes" id="UP000789325">
    <property type="component" value="Unassembled WGS sequence"/>
</dbReference>
<reference evidence="3" key="2">
    <citation type="journal article" date="2021" name="PeerJ">
        <title>Extensive microbial diversity within the chicken gut microbiome revealed by metagenomics and culture.</title>
        <authorList>
            <person name="Gilroy R."/>
            <person name="Ravi A."/>
            <person name="Getino M."/>
            <person name="Pursley I."/>
            <person name="Horton D.L."/>
            <person name="Alikhan N.F."/>
            <person name="Baker D."/>
            <person name="Gharbi K."/>
            <person name="Hall N."/>
            <person name="Watson M."/>
            <person name="Adriaenssens E.M."/>
            <person name="Foster-Nyarko E."/>
            <person name="Jarju S."/>
            <person name="Secka A."/>
            <person name="Antonio M."/>
            <person name="Oren A."/>
            <person name="Chaudhuri R.R."/>
            <person name="La Ragione R."/>
            <person name="Hildebrand F."/>
            <person name="Pallen M.J."/>
        </authorList>
    </citation>
    <scope>NUCLEOTIDE SEQUENCE</scope>
    <source>
        <strain evidence="3">USAMLcec12-2067</strain>
    </source>
</reference>
<dbReference type="Pfam" id="PF13173">
    <property type="entry name" value="AAA_14"/>
    <property type="match status" value="1"/>
</dbReference>
<comment type="caution">
    <text evidence="4">The sequence shown here is derived from an EMBL/GenBank/DDBJ whole genome shotgun (WGS) entry which is preliminary data.</text>
</comment>
<reference evidence="4 5" key="1">
    <citation type="journal article" date="2018" name="Int. J. Syst. Evol. Microbiol.">
        <title>Rubneribacter badeniensis gen. nov., sp. nov. and Enteroscipio rubneri gen. nov., sp. nov., new members of the Eggerthellaceae isolated from human faeces.</title>
        <authorList>
            <person name="Danylec N."/>
            <person name="Gobl A."/>
            <person name="Stoll D.A."/>
            <person name="Hetzer B."/>
            <person name="Kulling S.E."/>
            <person name="Huch M."/>
        </authorList>
    </citation>
    <scope>NUCLEOTIDE SEQUENCE [LARGE SCALE GENOMIC DNA]</scope>
    <source>
        <strain evidence="4 5">ResAG-85</strain>
    </source>
</reference>
<evidence type="ECO:0000259" key="2">
    <source>
        <dbReference type="Pfam" id="PF13635"/>
    </source>
</evidence>
<dbReference type="PANTHER" id="PTHR43566:SF2">
    <property type="entry name" value="DUF4143 DOMAIN-CONTAINING PROTEIN"/>
    <property type="match status" value="1"/>
</dbReference>
<dbReference type="Proteomes" id="UP000236488">
    <property type="component" value="Unassembled WGS sequence"/>
</dbReference>
<dbReference type="EMBL" id="DYZL01000077">
    <property type="protein sequence ID" value="HJH42970.1"/>
    <property type="molecule type" value="Genomic_DNA"/>
</dbReference>
<keyword evidence="4" id="KW-0547">Nucleotide-binding</keyword>